<name>A0A1Q2L4U7_9BACL</name>
<dbReference type="AlphaFoldDB" id="A0A1Q2L4U7"/>
<sequence>MESFFSHFKDEVNVQEVANLEELKAMIDDYVFHYNTSRKQLKCQTSFNFSKNRGETPIPGDY</sequence>
<dbReference type="EMBL" id="CP019641">
    <property type="protein sequence ID" value="AQQ55431.1"/>
    <property type="molecule type" value="Genomic_DNA"/>
</dbReference>
<dbReference type="KEGG" id="pmar:B0X71_19905"/>
<evidence type="ECO:0000313" key="3">
    <source>
        <dbReference type="Proteomes" id="UP000188184"/>
    </source>
</evidence>
<keyword evidence="3" id="KW-1185">Reference proteome</keyword>
<protein>
    <recommendedName>
        <fullName evidence="1">Integrase catalytic domain-containing protein</fullName>
    </recommendedName>
</protein>
<dbReference type="Pfam" id="PF13333">
    <property type="entry name" value="rve_2"/>
    <property type="match status" value="1"/>
</dbReference>
<organism evidence="2 3">
    <name type="scientific">Planococcus lenghuensis</name>
    <dbReference type="NCBI Taxonomy" id="2213202"/>
    <lineage>
        <taxon>Bacteria</taxon>
        <taxon>Bacillati</taxon>
        <taxon>Bacillota</taxon>
        <taxon>Bacilli</taxon>
        <taxon>Bacillales</taxon>
        <taxon>Caryophanaceae</taxon>
        <taxon>Planococcus</taxon>
    </lineage>
</organism>
<accession>A0A1Q2L4U7</accession>
<feature type="domain" description="Integrase catalytic" evidence="1">
    <location>
        <begin position="2"/>
        <end position="50"/>
    </location>
</feature>
<reference evidence="2 3" key="1">
    <citation type="submission" date="2017-02" db="EMBL/GenBank/DDBJ databases">
        <title>The complete genomic sequence of a novel cold adapted crude oil-degrading bacterium Planococcus qaidamina Y42.</title>
        <authorList>
            <person name="Yang R."/>
        </authorList>
    </citation>
    <scope>NUCLEOTIDE SEQUENCE [LARGE SCALE GENOMIC DNA]</scope>
    <source>
        <strain evidence="2 3">Y42</strain>
        <plasmid evidence="2 3">unnamed1</plasmid>
    </source>
</reference>
<keyword evidence="2" id="KW-0614">Plasmid</keyword>
<proteinExistence type="predicted"/>
<geneLocation type="plasmid" evidence="2 3">
    <name>unnamed1</name>
</geneLocation>
<gene>
    <name evidence="2" type="ORF">B0X71_19905</name>
</gene>
<dbReference type="RefSeq" id="WP_077591289.1">
    <property type="nucleotide sequence ID" value="NZ_CP019641.1"/>
</dbReference>
<dbReference type="OrthoDB" id="2357599at2"/>
<dbReference type="InterPro" id="IPR001584">
    <property type="entry name" value="Integrase_cat-core"/>
</dbReference>
<evidence type="ECO:0000259" key="1">
    <source>
        <dbReference type="Pfam" id="PF13333"/>
    </source>
</evidence>
<dbReference type="GO" id="GO:0015074">
    <property type="term" value="P:DNA integration"/>
    <property type="evidence" value="ECO:0007669"/>
    <property type="project" value="InterPro"/>
</dbReference>
<evidence type="ECO:0000313" key="2">
    <source>
        <dbReference type="EMBL" id="AQQ55431.1"/>
    </source>
</evidence>
<dbReference type="Proteomes" id="UP000188184">
    <property type="component" value="Plasmid unnamed1"/>
</dbReference>